<name>A0A261ETD7_9BIFI</name>
<sequence length="190" mass="21494">MTATLLTYHPLAINHTGRFLLLKLPENKPLPPLSSEQILIGIGLLCLVTALTLCLLIAFLSKPKKKKLPPPTESRILTDKDKWKHRIAEVVNSYENGHYNQAQSMEQLAEIVRSFASQATGTDLTTLTLAELNQQPRTNDNREQLDLLRQTISALYPPEFANPKINKQAQETQVSEAAHWVSTFVERWQQ</sequence>
<keyword evidence="1" id="KW-0812">Transmembrane</keyword>
<evidence type="ECO:0000313" key="2">
    <source>
        <dbReference type="EMBL" id="OZG50117.1"/>
    </source>
</evidence>
<reference evidence="2 3" key="1">
    <citation type="journal article" date="2017" name="BMC Genomics">
        <title>Comparative genomic and phylogenomic analyses of the Bifidobacteriaceae family.</title>
        <authorList>
            <person name="Lugli G.A."/>
            <person name="Milani C."/>
            <person name="Turroni F."/>
            <person name="Duranti S."/>
            <person name="Mancabelli L."/>
            <person name="Mangifesta M."/>
            <person name="Ferrario C."/>
            <person name="Modesto M."/>
            <person name="Mattarelli P."/>
            <person name="Jiri K."/>
            <person name="van Sinderen D."/>
            <person name="Ventura M."/>
        </authorList>
    </citation>
    <scope>NUCLEOTIDE SEQUENCE [LARGE SCALE GENOMIC DNA]</scope>
    <source>
        <strain evidence="2 3">DSM 22924</strain>
    </source>
</reference>
<dbReference type="Proteomes" id="UP000216004">
    <property type="component" value="Unassembled WGS sequence"/>
</dbReference>
<dbReference type="AlphaFoldDB" id="A0A261ETD7"/>
<organism evidence="2 3">
    <name type="scientific">Bombiscardovia coagulans</name>
    <dbReference type="NCBI Taxonomy" id="686666"/>
    <lineage>
        <taxon>Bacteria</taxon>
        <taxon>Bacillati</taxon>
        <taxon>Actinomycetota</taxon>
        <taxon>Actinomycetes</taxon>
        <taxon>Bifidobacteriales</taxon>
        <taxon>Bifidobacteriaceae</taxon>
        <taxon>Bombiscardovia</taxon>
    </lineage>
</organism>
<dbReference type="OrthoDB" id="3240329at2"/>
<evidence type="ECO:0000313" key="3">
    <source>
        <dbReference type="Proteomes" id="UP000216004"/>
    </source>
</evidence>
<accession>A0A261ETD7</accession>
<comment type="caution">
    <text evidence="2">The sequence shown here is derived from an EMBL/GenBank/DDBJ whole genome shotgun (WGS) entry which is preliminary data.</text>
</comment>
<feature type="transmembrane region" description="Helical" evidence="1">
    <location>
        <begin position="38"/>
        <end position="60"/>
    </location>
</feature>
<keyword evidence="3" id="KW-1185">Reference proteome</keyword>
<gene>
    <name evidence="2" type="ORF">BOCO_0634</name>
</gene>
<dbReference type="RefSeq" id="WP_094722643.1">
    <property type="nucleotide sequence ID" value="NZ_MWWS01000004.1"/>
</dbReference>
<protein>
    <submittedName>
        <fullName evidence="2">Uncharacterized protein</fullName>
    </submittedName>
</protein>
<keyword evidence="1" id="KW-0472">Membrane</keyword>
<proteinExistence type="predicted"/>
<evidence type="ECO:0000256" key="1">
    <source>
        <dbReference type="SAM" id="Phobius"/>
    </source>
</evidence>
<dbReference type="EMBL" id="MWWS01000004">
    <property type="protein sequence ID" value="OZG50117.1"/>
    <property type="molecule type" value="Genomic_DNA"/>
</dbReference>
<keyword evidence="1" id="KW-1133">Transmembrane helix</keyword>